<dbReference type="SUPFAM" id="SSF56801">
    <property type="entry name" value="Acetyl-CoA synthetase-like"/>
    <property type="match status" value="1"/>
</dbReference>
<feature type="domain" description="AMP-binding enzyme C-terminal" evidence="4">
    <location>
        <begin position="432"/>
        <end position="502"/>
    </location>
</feature>
<evidence type="ECO:0000259" key="4">
    <source>
        <dbReference type="Pfam" id="PF13193"/>
    </source>
</evidence>
<dbReference type="EMBL" id="JACCEM010000001">
    <property type="protein sequence ID" value="NYT48112.1"/>
    <property type="molecule type" value="Genomic_DNA"/>
</dbReference>
<reference evidence="5 6" key="1">
    <citation type="submission" date="2020-07" db="EMBL/GenBank/DDBJ databases">
        <title>Taxonomic revisions and descriptions of new bacterial species based on genomic comparisons in the high-G+C-content subgroup of the family Alcaligenaceae.</title>
        <authorList>
            <person name="Szabo A."/>
            <person name="Felfoldi T."/>
        </authorList>
    </citation>
    <scope>NUCLEOTIDE SEQUENCE [LARGE SCALE GENOMIC DNA]</scope>
    <source>
        <strain evidence="5 6">LMG 24012</strain>
    </source>
</reference>
<proteinExistence type="inferred from homology"/>
<accession>A0A853FWQ9</accession>
<evidence type="ECO:0000256" key="1">
    <source>
        <dbReference type="ARBA" id="ARBA00006432"/>
    </source>
</evidence>
<evidence type="ECO:0000256" key="2">
    <source>
        <dbReference type="ARBA" id="ARBA00022598"/>
    </source>
</evidence>
<dbReference type="Gene3D" id="3.30.300.30">
    <property type="match status" value="1"/>
</dbReference>
<dbReference type="Pfam" id="PF00501">
    <property type="entry name" value="AMP-binding"/>
    <property type="match status" value="1"/>
</dbReference>
<organism evidence="5 6">
    <name type="scientific">Parapusillimonas granuli</name>
    <dbReference type="NCBI Taxonomy" id="380911"/>
    <lineage>
        <taxon>Bacteria</taxon>
        <taxon>Pseudomonadati</taxon>
        <taxon>Pseudomonadota</taxon>
        <taxon>Betaproteobacteria</taxon>
        <taxon>Burkholderiales</taxon>
        <taxon>Alcaligenaceae</taxon>
        <taxon>Parapusillimonas</taxon>
    </lineage>
</organism>
<comment type="similarity">
    <text evidence="1">Belongs to the ATP-dependent AMP-binding enzyme family.</text>
</comment>
<sequence>MNFATLLERHATQRPDAVAFYDADQPVQYSELLAESIRVAGLLHAQGARQGDRLALWLPNCTAWLATFMACARLGITVVSMNTRFRSREVGDLISRGKCRWLAMWPSFKGLPFRQILGDVDPGQLRGLKAVMVVGEASEEPLVAGAGSFHYSDAAPADALDGVPQAPGSAHALVYTTSGTTSQSKLVVHDQQTLISHGHNVARYFGMGPSDAVLLGAPLCGAFGFSSALGGLAAGAALVSSPVLNPAECAAQIQQRRVTHTFANNELLDRILDAAGAQDQPFPSLRVAGFASFAPSLEDLPERMEQAGIKLVGLYGSSELQALTAGQSPDAPLSERQRAGGHLVAPEARVRARDIETNEILPHGEVGEIEIRTPSLMKGYLDNEAATAKAIDAEGYFRTGDLGHTVDDRSFVFHARRGDFLRLSGFLVNPLEIENYIESLDGVNNCQVVGVAHQGKTVPVAFVIAKPGHAVQESGIIAACKAQLAGFKVPLRVGVVASFPVVESANSNKIQRGKLQEMALELLNAG</sequence>
<dbReference type="InterPro" id="IPR020845">
    <property type="entry name" value="AMP-binding_CS"/>
</dbReference>
<dbReference type="Pfam" id="PF13193">
    <property type="entry name" value="AMP-binding_C"/>
    <property type="match status" value="1"/>
</dbReference>
<dbReference type="PROSITE" id="PS00455">
    <property type="entry name" value="AMP_BINDING"/>
    <property type="match status" value="1"/>
</dbReference>
<dbReference type="RefSeq" id="WP_180153384.1">
    <property type="nucleotide sequence ID" value="NZ_JACCEM010000001.1"/>
</dbReference>
<feature type="domain" description="AMP-dependent synthetase/ligase" evidence="3">
    <location>
        <begin position="7"/>
        <end position="381"/>
    </location>
</feature>
<dbReference type="PANTHER" id="PTHR43201:SF5">
    <property type="entry name" value="MEDIUM-CHAIN ACYL-COA LIGASE ACSF2, MITOCHONDRIAL"/>
    <property type="match status" value="1"/>
</dbReference>
<dbReference type="Proteomes" id="UP000559809">
    <property type="component" value="Unassembled WGS sequence"/>
</dbReference>
<evidence type="ECO:0000313" key="5">
    <source>
        <dbReference type="EMBL" id="NYT48112.1"/>
    </source>
</evidence>
<dbReference type="InterPro" id="IPR045851">
    <property type="entry name" value="AMP-bd_C_sf"/>
</dbReference>
<protein>
    <submittedName>
        <fullName evidence="5">AMP-binding protein</fullName>
    </submittedName>
</protein>
<dbReference type="Gene3D" id="3.40.50.12780">
    <property type="entry name" value="N-terminal domain of ligase-like"/>
    <property type="match status" value="1"/>
</dbReference>
<comment type="caution">
    <text evidence="5">The sequence shown here is derived from an EMBL/GenBank/DDBJ whole genome shotgun (WGS) entry which is preliminary data.</text>
</comment>
<evidence type="ECO:0000259" key="3">
    <source>
        <dbReference type="Pfam" id="PF00501"/>
    </source>
</evidence>
<dbReference type="InterPro" id="IPR042099">
    <property type="entry name" value="ANL_N_sf"/>
</dbReference>
<evidence type="ECO:0000313" key="6">
    <source>
        <dbReference type="Proteomes" id="UP000559809"/>
    </source>
</evidence>
<dbReference type="InterPro" id="IPR000873">
    <property type="entry name" value="AMP-dep_synth/lig_dom"/>
</dbReference>
<dbReference type="AlphaFoldDB" id="A0A853FWQ9"/>
<dbReference type="CDD" id="cd04433">
    <property type="entry name" value="AFD_class_I"/>
    <property type="match status" value="1"/>
</dbReference>
<gene>
    <name evidence="5" type="ORF">H0A72_02200</name>
</gene>
<dbReference type="InterPro" id="IPR025110">
    <property type="entry name" value="AMP-bd_C"/>
</dbReference>
<name>A0A853FWQ9_9BURK</name>
<keyword evidence="6" id="KW-1185">Reference proteome</keyword>
<dbReference type="PANTHER" id="PTHR43201">
    <property type="entry name" value="ACYL-COA SYNTHETASE"/>
    <property type="match status" value="1"/>
</dbReference>
<dbReference type="GO" id="GO:0031956">
    <property type="term" value="F:medium-chain fatty acid-CoA ligase activity"/>
    <property type="evidence" value="ECO:0007669"/>
    <property type="project" value="TreeGrafter"/>
</dbReference>
<dbReference type="GO" id="GO:0006631">
    <property type="term" value="P:fatty acid metabolic process"/>
    <property type="evidence" value="ECO:0007669"/>
    <property type="project" value="TreeGrafter"/>
</dbReference>
<dbReference type="NCBIfam" id="NF004814">
    <property type="entry name" value="PRK06164.1"/>
    <property type="match status" value="1"/>
</dbReference>
<keyword evidence="2" id="KW-0436">Ligase</keyword>